<dbReference type="VEuPathDB" id="TriTrypDB:TcIL3000_0_60740"/>
<feature type="coiled-coil region" evidence="1">
    <location>
        <begin position="77"/>
        <end position="104"/>
    </location>
</feature>
<evidence type="ECO:0000313" key="2">
    <source>
        <dbReference type="EMBL" id="CCD15588.1"/>
    </source>
</evidence>
<evidence type="ECO:0000313" key="3">
    <source>
        <dbReference type="Proteomes" id="UP000000702"/>
    </source>
</evidence>
<name>F9WE82_TRYCI</name>
<dbReference type="InterPro" id="IPR021057">
    <property type="entry name" value="Trypano_invariant_glycop"/>
</dbReference>
<sequence>MKYLLEKVEGSGVTEIWNSTKRRYQEVLMNKKHVDRSVEEIRLLLEENKTNKRYERGKAENLINTAIQAQQYNDREYEEANQTMSQLEDQQKTARMAAKEALEKLYDSEKSGGLYWPAACDAQTSKVIFTGTALQAALVTWRARTKWEESPPENCPVHAEWEKSVEKAASHMIQ</sequence>
<reference evidence="3" key="1">
    <citation type="submission" date="2011-07" db="EMBL/GenBank/DDBJ databases">
        <title>Divergent evolution of antigenic variation in African trypanosomes.</title>
        <authorList>
            <person name="Jackson A.P."/>
            <person name="Berry A."/>
            <person name="Allison H.C."/>
            <person name="Burton P."/>
            <person name="Anderson J."/>
            <person name="Aslett M."/>
            <person name="Brown R."/>
            <person name="Corton N."/>
            <person name="Harris D."/>
            <person name="Hauser H."/>
            <person name="Gamble J."/>
            <person name="Gilderthorp R."/>
            <person name="McQuillan J."/>
            <person name="Quail M.A."/>
            <person name="Sanders M."/>
            <person name="Van Tonder A."/>
            <person name="Ginger M.L."/>
            <person name="Donelson J.E."/>
            <person name="Field M.C."/>
            <person name="Barry J.D."/>
            <person name="Berriman M."/>
            <person name="Hertz-Fowler C."/>
        </authorList>
    </citation>
    <scope>NUCLEOTIDE SEQUENCE [LARGE SCALE GENOMIC DNA]</scope>
    <source>
        <strain evidence="3">IL3000</strain>
    </source>
</reference>
<keyword evidence="3" id="KW-1185">Reference proteome</keyword>
<keyword evidence="1" id="KW-0175">Coiled coil</keyword>
<organism evidence="2 3">
    <name type="scientific">Trypanosoma congolense (strain IL3000)</name>
    <dbReference type="NCBI Taxonomy" id="1068625"/>
    <lineage>
        <taxon>Eukaryota</taxon>
        <taxon>Discoba</taxon>
        <taxon>Euglenozoa</taxon>
        <taxon>Kinetoplastea</taxon>
        <taxon>Metakinetoplastina</taxon>
        <taxon>Trypanosomatida</taxon>
        <taxon>Trypanosomatidae</taxon>
        <taxon>Trypanosoma</taxon>
        <taxon>Nannomonas</taxon>
    </lineage>
</organism>
<reference evidence="2 3" key="2">
    <citation type="journal article" date="2012" name="Proc. Natl. Acad. Sci. U.S.A.">
        <title>Antigenic diversity is generated by distinct evolutionary mechanisms in African trypanosome species.</title>
        <authorList>
            <person name="Jackson A.P."/>
            <person name="Berry A."/>
            <person name="Aslett M."/>
            <person name="Allison H.C."/>
            <person name="Burton P."/>
            <person name="Vavrova-Anderson J."/>
            <person name="Brown R."/>
            <person name="Browne H."/>
            <person name="Corton N."/>
            <person name="Hauser H."/>
            <person name="Gamble J."/>
            <person name="Gilderthorp R."/>
            <person name="Marcello L."/>
            <person name="McQuillan J."/>
            <person name="Otto T.D."/>
            <person name="Quail M.A."/>
            <person name="Sanders M.J."/>
            <person name="van Tonder A."/>
            <person name="Ginger M.L."/>
            <person name="Field M.C."/>
            <person name="Barry J.D."/>
            <person name="Hertz-Fowler C."/>
            <person name="Berriman M."/>
        </authorList>
    </citation>
    <scope>NUCLEOTIDE SEQUENCE [LARGE SCALE GENOMIC DNA]</scope>
    <source>
        <strain evidence="2 3">IL3000</strain>
    </source>
</reference>
<accession>F9WE82</accession>
<evidence type="ECO:0000256" key="1">
    <source>
        <dbReference type="SAM" id="Coils"/>
    </source>
</evidence>
<protein>
    <submittedName>
        <fullName evidence="2">WGS project CAEQ00000000 data, annotated contig 2445</fullName>
    </submittedName>
</protein>
<gene>
    <name evidence="2" type="ORF">TCIL3000_0_60740</name>
</gene>
<dbReference type="EMBL" id="CAEQ01001959">
    <property type="protein sequence ID" value="CCD15588.1"/>
    <property type="molecule type" value="Genomic_DNA"/>
</dbReference>
<dbReference type="Proteomes" id="UP000000702">
    <property type="component" value="Unassembled WGS sequence"/>
</dbReference>
<comment type="caution">
    <text evidence="2">The sequence shown here is derived from an EMBL/GenBank/DDBJ whole genome shotgun (WGS) entry which is preliminary data.</text>
</comment>
<proteinExistence type="predicted"/>
<dbReference type="AlphaFoldDB" id="F9WE82"/>
<dbReference type="Pfam" id="PF11727">
    <property type="entry name" value="ISG65-75"/>
    <property type="match status" value="1"/>
</dbReference>